<dbReference type="SUPFAM" id="SSF54236">
    <property type="entry name" value="Ubiquitin-like"/>
    <property type="match status" value="1"/>
</dbReference>
<dbReference type="InterPro" id="IPR032752">
    <property type="entry name" value="DC-UbP/UBTD2_N"/>
</dbReference>
<dbReference type="Gene3D" id="1.20.225.20">
    <property type="entry name" value="Ub domain-containing protein, DC-UbP/UBTD2, N-terminal domain"/>
    <property type="match status" value="1"/>
</dbReference>
<protein>
    <recommendedName>
        <fullName evidence="1">DC-UbP/UBTD2 N-terminal domain-containing protein</fullName>
    </recommendedName>
</protein>
<accession>A0A1R2BCC0</accession>
<proteinExistence type="predicted"/>
<organism evidence="2 3">
    <name type="scientific">Stentor coeruleus</name>
    <dbReference type="NCBI Taxonomy" id="5963"/>
    <lineage>
        <taxon>Eukaryota</taxon>
        <taxon>Sar</taxon>
        <taxon>Alveolata</taxon>
        <taxon>Ciliophora</taxon>
        <taxon>Postciliodesmatophora</taxon>
        <taxon>Heterotrichea</taxon>
        <taxon>Heterotrichida</taxon>
        <taxon>Stentoridae</taxon>
        <taxon>Stentor</taxon>
    </lineage>
</organism>
<dbReference type="Proteomes" id="UP000187209">
    <property type="component" value="Unassembled WGS sequence"/>
</dbReference>
<dbReference type="Pfam" id="PF16455">
    <property type="entry name" value="UBD"/>
    <property type="match status" value="1"/>
</dbReference>
<comment type="caution">
    <text evidence="2">The sequence shown here is derived from an EMBL/GenBank/DDBJ whole genome shotgun (WGS) entry which is preliminary data.</text>
</comment>
<dbReference type="InterPro" id="IPR029071">
    <property type="entry name" value="Ubiquitin-like_domsf"/>
</dbReference>
<dbReference type="PANTHER" id="PTHR13609">
    <property type="entry name" value="UBIQUITIN DOMAIN CONTAINING 1 PROTEIN-RELATED"/>
    <property type="match status" value="1"/>
</dbReference>
<keyword evidence="3" id="KW-1185">Reference proteome</keyword>
<gene>
    <name evidence="2" type="ORF">SteCoe_26669</name>
</gene>
<reference evidence="2 3" key="1">
    <citation type="submission" date="2016-11" db="EMBL/GenBank/DDBJ databases">
        <title>The macronuclear genome of Stentor coeruleus: a giant cell with tiny introns.</title>
        <authorList>
            <person name="Slabodnick M."/>
            <person name="Ruby J.G."/>
            <person name="Reiff S.B."/>
            <person name="Swart E.C."/>
            <person name="Gosai S."/>
            <person name="Prabakaran S."/>
            <person name="Witkowska E."/>
            <person name="Larue G.E."/>
            <person name="Fisher S."/>
            <person name="Freeman R.M."/>
            <person name="Gunawardena J."/>
            <person name="Chu W."/>
            <person name="Stover N.A."/>
            <person name="Gregory B.D."/>
            <person name="Nowacki M."/>
            <person name="Derisi J."/>
            <person name="Roy S.W."/>
            <person name="Marshall W.F."/>
            <person name="Sood P."/>
        </authorList>
    </citation>
    <scope>NUCLEOTIDE SEQUENCE [LARGE SCALE GENOMIC DNA]</scope>
    <source>
        <strain evidence="2">WM001</strain>
    </source>
</reference>
<name>A0A1R2BCC0_9CILI</name>
<dbReference type="InterPro" id="IPR039869">
    <property type="entry name" value="UBTD1/2"/>
</dbReference>
<dbReference type="OrthoDB" id="1640476at2759"/>
<dbReference type="EMBL" id="MPUH01000753">
    <property type="protein sequence ID" value="OMJ74413.1"/>
    <property type="molecule type" value="Genomic_DNA"/>
</dbReference>
<evidence type="ECO:0000313" key="3">
    <source>
        <dbReference type="Proteomes" id="UP000187209"/>
    </source>
</evidence>
<feature type="domain" description="DC-UbP/UBTD2 N-terminal" evidence="1">
    <location>
        <begin position="20"/>
        <end position="102"/>
    </location>
</feature>
<evidence type="ECO:0000259" key="1">
    <source>
        <dbReference type="Pfam" id="PF16455"/>
    </source>
</evidence>
<evidence type="ECO:0000313" key="2">
    <source>
        <dbReference type="EMBL" id="OMJ74413.1"/>
    </source>
</evidence>
<dbReference type="InterPro" id="IPR038169">
    <property type="entry name" value="DC-UbP/UBTD2_N_sf"/>
</dbReference>
<dbReference type="AlphaFoldDB" id="A0A1R2BCC0"/>
<sequence length="189" mass="21435">MPMTIFTSKTVGKGIKATQAWETSWTKAAVEKKRLLFWENRHEGNPQVWGHLRQIITEFNEQTLNELFKNIGLTVIKGLSLTQDSIGIMYNIPVYVINNPDNYGNITPEKISLDEVFLDVSGQGVNSMRIKMDANEAFGNLKYKIAESNGKAPQSVKLFLGEMNIEDWHTPDLLSLQNFAKILVKFSNK</sequence>